<dbReference type="PANTHER" id="PTHR44858:SF1">
    <property type="entry name" value="UDP-N-ACETYLGLUCOSAMINE--PEPTIDE N-ACETYLGLUCOSAMINYLTRANSFERASE SPINDLY-RELATED"/>
    <property type="match status" value="1"/>
</dbReference>
<protein>
    <submittedName>
        <fullName evidence="3">Uncharacterized protein</fullName>
    </submittedName>
</protein>
<reference evidence="3" key="1">
    <citation type="submission" date="2015-10" db="EMBL/GenBank/DDBJ databases">
        <authorList>
            <person name="Gilbert D.G."/>
        </authorList>
    </citation>
    <scope>NUCLEOTIDE SEQUENCE</scope>
</reference>
<name>A0A170PPE7_9ZZZZ</name>
<dbReference type="SUPFAM" id="SSF48452">
    <property type="entry name" value="TPR-like"/>
    <property type="match status" value="1"/>
</dbReference>
<evidence type="ECO:0000256" key="2">
    <source>
        <dbReference type="ARBA" id="ARBA00022803"/>
    </source>
</evidence>
<accession>A0A170PPE7</accession>
<dbReference type="Pfam" id="PF13432">
    <property type="entry name" value="TPR_16"/>
    <property type="match status" value="1"/>
</dbReference>
<dbReference type="GO" id="GO:0046813">
    <property type="term" value="P:receptor-mediated virion attachment to host cell"/>
    <property type="evidence" value="ECO:0007669"/>
    <property type="project" value="TreeGrafter"/>
</dbReference>
<dbReference type="Pfam" id="PF13650">
    <property type="entry name" value="Asp_protease_2"/>
    <property type="match status" value="2"/>
</dbReference>
<dbReference type="AlphaFoldDB" id="A0A170PPE7"/>
<proteinExistence type="predicted"/>
<dbReference type="InterPro" id="IPR019734">
    <property type="entry name" value="TPR_rpt"/>
</dbReference>
<dbReference type="SMART" id="SM00028">
    <property type="entry name" value="TPR"/>
    <property type="match status" value="6"/>
</dbReference>
<dbReference type="InterPro" id="IPR021109">
    <property type="entry name" value="Peptidase_aspartic_dom_sf"/>
</dbReference>
<dbReference type="Pfam" id="PF13414">
    <property type="entry name" value="TPR_11"/>
    <property type="match status" value="1"/>
</dbReference>
<evidence type="ECO:0000256" key="1">
    <source>
        <dbReference type="ARBA" id="ARBA00022737"/>
    </source>
</evidence>
<organism evidence="3">
    <name type="scientific">hydrothermal vent metagenome</name>
    <dbReference type="NCBI Taxonomy" id="652676"/>
    <lineage>
        <taxon>unclassified sequences</taxon>
        <taxon>metagenomes</taxon>
        <taxon>ecological metagenomes</taxon>
    </lineage>
</organism>
<dbReference type="InterPro" id="IPR011990">
    <property type="entry name" value="TPR-like_helical_dom_sf"/>
</dbReference>
<dbReference type="PROSITE" id="PS50005">
    <property type="entry name" value="TPR"/>
    <property type="match status" value="2"/>
</dbReference>
<dbReference type="PANTHER" id="PTHR44858">
    <property type="entry name" value="TETRATRICOPEPTIDE REPEAT PROTEIN 6"/>
    <property type="match status" value="1"/>
</dbReference>
<evidence type="ECO:0000313" key="3">
    <source>
        <dbReference type="EMBL" id="CUS45436.1"/>
    </source>
</evidence>
<keyword evidence="2" id="KW-0802">TPR repeat</keyword>
<dbReference type="EMBL" id="CZQE01000259">
    <property type="protein sequence ID" value="CUS45436.1"/>
    <property type="molecule type" value="Genomic_DNA"/>
</dbReference>
<sequence>MRTLTILATLVAGVSALPASAETKCSVGQMLALPVTMSGLRPMVPARINGREVKFIVDSGAFYSAISPGSAAELGLKLTDAPGNMHVVGIGGETRISVARVKDFGLGPVTLHNIEFMVGGSEIGGTGLLGQNVLGIGDVEYDLAGGAIRLMRAKNCNNVNLAYWAKEKALAVSELEIEAPTSILSHTAATVILNGVKLRAVFDTGAPTSMLTRGAAARAGIKPDMPGVEPAGSTSGLGRRTYPSWIGPFQGLKIGNEEIRKIRLRFADINESGFDMLIGADFFLSHRVYVSNAQRRMFFTYNGGPVFDLSVRKAEAMAATEAKSAPAPAAGGVPAAGPVTAEDFSLRGNARAARSDFKGALADLTHAVDLAPDNADYHYQRALVLVRTEKPGEARIDLDRALTLKPDYPEAQLMRASVRFRADDRAGARADLEAADRMLSESSDLRLSLGAYYESLDDPGGSVSQYDRWIAAHPADSRIPMALNGRCWARALSGKDLDKAIGDCDRALRLRPHTAAFLDSRGLARLRNGDLDKALADYNEALALEPKMAWSLYGRGLVERRKGLAAQAKADIGAAVALQKNLPEKARKIGLEVAE</sequence>
<gene>
    <name evidence="3" type="ORF">MGWOODY_Smn861</name>
</gene>
<dbReference type="GO" id="GO:0009279">
    <property type="term" value="C:cell outer membrane"/>
    <property type="evidence" value="ECO:0007669"/>
    <property type="project" value="TreeGrafter"/>
</dbReference>
<dbReference type="Gene3D" id="1.25.40.10">
    <property type="entry name" value="Tetratricopeptide repeat domain"/>
    <property type="match status" value="2"/>
</dbReference>
<keyword evidence="1" id="KW-0677">Repeat</keyword>
<dbReference type="InterPro" id="IPR050498">
    <property type="entry name" value="Ycf3"/>
</dbReference>
<dbReference type="CDD" id="cd05483">
    <property type="entry name" value="retropepsin_like_bacteria"/>
    <property type="match status" value="2"/>
</dbReference>
<dbReference type="SUPFAM" id="SSF50630">
    <property type="entry name" value="Acid proteases"/>
    <property type="match status" value="2"/>
</dbReference>
<dbReference type="Gene3D" id="2.40.70.10">
    <property type="entry name" value="Acid Proteases"/>
    <property type="match status" value="2"/>
</dbReference>
<dbReference type="InterPro" id="IPR034122">
    <property type="entry name" value="Retropepsin-like_bacterial"/>
</dbReference>